<evidence type="ECO:0000256" key="5">
    <source>
        <dbReference type="ARBA" id="ARBA00022792"/>
    </source>
</evidence>
<dbReference type="InterPro" id="IPR023632">
    <property type="entry name" value="ATP_synth_F1_gsu_CS"/>
</dbReference>
<dbReference type="PRINTS" id="PR00126">
    <property type="entry name" value="ATPASEGAMMA"/>
</dbReference>
<reference evidence="12 13" key="1">
    <citation type="submission" date="2024-11" db="EMBL/GenBank/DDBJ databases">
        <title>Chromosome-level genome assembly of the freshwater bivalve Anodonta woodiana.</title>
        <authorList>
            <person name="Chen X."/>
        </authorList>
    </citation>
    <scope>NUCLEOTIDE SEQUENCE [LARGE SCALE GENOMIC DNA]</scope>
    <source>
        <strain evidence="12">MN2024</strain>
        <tissue evidence="12">Gills</tissue>
    </source>
</reference>
<keyword evidence="4 11" id="KW-0375">Hydrogen ion transport</keyword>
<evidence type="ECO:0000256" key="8">
    <source>
        <dbReference type="ARBA" id="ARBA00023136"/>
    </source>
</evidence>
<evidence type="ECO:0000256" key="1">
    <source>
        <dbReference type="ARBA" id="ARBA00004637"/>
    </source>
</evidence>
<protein>
    <recommendedName>
        <fullName evidence="11">ATP synthase subunit gamma</fullName>
    </recommendedName>
</protein>
<keyword evidence="5" id="KW-0999">Mitochondrion inner membrane</keyword>
<dbReference type="GO" id="GO:0005743">
    <property type="term" value="C:mitochondrial inner membrane"/>
    <property type="evidence" value="ECO:0007669"/>
    <property type="project" value="UniProtKB-SubCell"/>
</dbReference>
<comment type="similarity">
    <text evidence="2 11">Belongs to the ATPase gamma chain family.</text>
</comment>
<dbReference type="Gene3D" id="1.10.287.80">
    <property type="entry name" value="ATP synthase, gamma subunit, helix hairpin domain"/>
    <property type="match status" value="1"/>
</dbReference>
<comment type="caution">
    <text evidence="12">The sequence shown here is derived from an EMBL/GenBank/DDBJ whole genome shotgun (WGS) entry which is preliminary data.</text>
</comment>
<evidence type="ECO:0000256" key="11">
    <source>
        <dbReference type="RuleBase" id="RU004001"/>
    </source>
</evidence>
<dbReference type="NCBIfam" id="TIGR01146">
    <property type="entry name" value="ATPsyn_F1gamma"/>
    <property type="match status" value="1"/>
</dbReference>
<accession>A0ABD3UUL8</accession>
<keyword evidence="9 11" id="KW-0139">CF(1)</keyword>
<evidence type="ECO:0000256" key="9">
    <source>
        <dbReference type="ARBA" id="ARBA00023196"/>
    </source>
</evidence>
<evidence type="ECO:0000256" key="10">
    <source>
        <dbReference type="ARBA" id="ARBA00023310"/>
    </source>
</evidence>
<gene>
    <name evidence="12" type="ORF">ACJMK2_015625</name>
</gene>
<dbReference type="InterPro" id="IPR035968">
    <property type="entry name" value="ATP_synth_F1_ATPase_gsu"/>
</dbReference>
<dbReference type="GO" id="GO:0006754">
    <property type="term" value="P:ATP biosynthetic process"/>
    <property type="evidence" value="ECO:0007669"/>
    <property type="project" value="UniProtKB-KW"/>
</dbReference>
<dbReference type="PIRSF" id="PIRSF039089">
    <property type="entry name" value="ATP_synthase_gamma"/>
    <property type="match status" value="1"/>
</dbReference>
<dbReference type="SUPFAM" id="SSF52943">
    <property type="entry name" value="ATP synthase (F1-ATPase), gamma subunit"/>
    <property type="match status" value="1"/>
</dbReference>
<comment type="subunit">
    <text evidence="11">F-type ATPases have 2 components, CF(1) - the catalytic core - and CF(0) - the membrane proton channel. CF(1) and CF(0) have multiple subunits.</text>
</comment>
<keyword evidence="6 11" id="KW-0406">Ion transport</keyword>
<name>A0ABD3UUL8_SINWO</name>
<dbReference type="InterPro" id="IPR000131">
    <property type="entry name" value="ATP_synth_F1_gsu"/>
</dbReference>
<evidence type="ECO:0000256" key="3">
    <source>
        <dbReference type="ARBA" id="ARBA00022448"/>
    </source>
</evidence>
<dbReference type="Gene3D" id="3.40.1380.10">
    <property type="match status" value="1"/>
</dbReference>
<keyword evidence="8" id="KW-0472">Membrane</keyword>
<dbReference type="Proteomes" id="UP001634394">
    <property type="component" value="Unassembled WGS sequence"/>
</dbReference>
<keyword evidence="10 11" id="KW-0066">ATP synthesis</keyword>
<evidence type="ECO:0000256" key="2">
    <source>
        <dbReference type="ARBA" id="ARBA00007681"/>
    </source>
</evidence>
<dbReference type="GO" id="GO:0045259">
    <property type="term" value="C:proton-transporting ATP synthase complex"/>
    <property type="evidence" value="ECO:0007669"/>
    <property type="project" value="UniProtKB-KW"/>
</dbReference>
<evidence type="ECO:0000313" key="12">
    <source>
        <dbReference type="EMBL" id="KAL3851932.1"/>
    </source>
</evidence>
<comment type="subcellular location">
    <subcellularLocation>
        <location evidence="1">Mitochondrion inner membrane</location>
        <topology evidence="1">Peripheral membrane protein</topology>
    </subcellularLocation>
</comment>
<organism evidence="12 13">
    <name type="scientific">Sinanodonta woodiana</name>
    <name type="common">Chinese pond mussel</name>
    <name type="synonym">Anodonta woodiana</name>
    <dbReference type="NCBI Taxonomy" id="1069815"/>
    <lineage>
        <taxon>Eukaryota</taxon>
        <taxon>Metazoa</taxon>
        <taxon>Spiralia</taxon>
        <taxon>Lophotrochozoa</taxon>
        <taxon>Mollusca</taxon>
        <taxon>Bivalvia</taxon>
        <taxon>Autobranchia</taxon>
        <taxon>Heteroconchia</taxon>
        <taxon>Palaeoheterodonta</taxon>
        <taxon>Unionida</taxon>
        <taxon>Unionoidea</taxon>
        <taxon>Unionidae</taxon>
        <taxon>Unioninae</taxon>
        <taxon>Sinanodonta</taxon>
    </lineage>
</organism>
<evidence type="ECO:0000256" key="6">
    <source>
        <dbReference type="ARBA" id="ARBA00023065"/>
    </source>
</evidence>
<dbReference type="Pfam" id="PF00231">
    <property type="entry name" value="ATP-synt"/>
    <property type="match status" value="1"/>
</dbReference>
<dbReference type="AlphaFoldDB" id="A0ABD3UUL8"/>
<proteinExistence type="inferred from homology"/>
<evidence type="ECO:0000256" key="7">
    <source>
        <dbReference type="ARBA" id="ARBA00023128"/>
    </source>
</evidence>
<keyword evidence="7" id="KW-0496">Mitochondrion</keyword>
<dbReference type="FunFam" id="3.40.1380.10:FF:000003">
    <property type="entry name" value="ATP synthase subunit gamma"/>
    <property type="match status" value="1"/>
</dbReference>
<dbReference type="CDD" id="cd12151">
    <property type="entry name" value="F1-ATPase_gamma"/>
    <property type="match status" value="1"/>
</dbReference>
<evidence type="ECO:0000313" key="13">
    <source>
        <dbReference type="Proteomes" id="UP001634394"/>
    </source>
</evidence>
<dbReference type="GO" id="GO:1902600">
    <property type="term" value="P:proton transmembrane transport"/>
    <property type="evidence" value="ECO:0007669"/>
    <property type="project" value="UniProtKB-KW"/>
</dbReference>
<dbReference type="PROSITE" id="PS00153">
    <property type="entry name" value="ATPASE_GAMMA"/>
    <property type="match status" value="1"/>
</dbReference>
<dbReference type="PANTHER" id="PTHR11693:SF22">
    <property type="entry name" value="ATP SYNTHASE SUBUNIT GAMMA, MITOCHONDRIAL"/>
    <property type="match status" value="1"/>
</dbReference>
<evidence type="ECO:0000256" key="4">
    <source>
        <dbReference type="ARBA" id="ARBA00022781"/>
    </source>
</evidence>
<keyword evidence="13" id="KW-1185">Reference proteome</keyword>
<dbReference type="EMBL" id="JBJQND010000015">
    <property type="protein sequence ID" value="KAL3851932.1"/>
    <property type="molecule type" value="Genomic_DNA"/>
</dbReference>
<keyword evidence="3 11" id="KW-0813">Transport</keyword>
<sequence>MFSRTAKSFVPPCTSVRGMATLKEIRMRLKSVKNIQKITKSMKMVSAAKYTKAERELKPARAYGVGATAFFQKAEVKQDDTKANHLIIACTSDRGLCGAVHASIVRLIKTTLAEKKTGTDTKLVLIGDKAKMMMQKMYGKNILLSFNDIGKRPVVFLDASKIASQILEQGYKFDYGALYYNWFKSVISYRTKELPIFSDESISRSDKITLYDSVDEEVLRSYNEFAFVSQVFYALKEGACSEQSARMTAMDAASKNAGEMIGKLTLTFNRTRQAVITRELIEIISGASAL</sequence>
<dbReference type="PANTHER" id="PTHR11693">
    <property type="entry name" value="ATP SYNTHASE GAMMA CHAIN"/>
    <property type="match status" value="1"/>
</dbReference>